<evidence type="ECO:0000259" key="2">
    <source>
        <dbReference type="Pfam" id="PF01205"/>
    </source>
</evidence>
<dbReference type="InterPro" id="IPR001498">
    <property type="entry name" value="Impact_N"/>
</dbReference>
<dbReference type="InterPro" id="IPR023582">
    <property type="entry name" value="Impact"/>
</dbReference>
<feature type="domain" description="Impact N-terminal" evidence="2">
    <location>
        <begin position="16"/>
        <end position="117"/>
    </location>
</feature>
<dbReference type="InterPro" id="IPR020568">
    <property type="entry name" value="Ribosomal_Su5_D2-typ_SF"/>
</dbReference>
<dbReference type="SUPFAM" id="SSF54211">
    <property type="entry name" value="Ribosomal protein S5 domain 2-like"/>
    <property type="match status" value="1"/>
</dbReference>
<gene>
    <name evidence="3" type="ORF">IAB27_04405</name>
</gene>
<proteinExistence type="inferred from homology"/>
<dbReference type="GO" id="GO:0006446">
    <property type="term" value="P:regulation of translational initiation"/>
    <property type="evidence" value="ECO:0007669"/>
    <property type="project" value="TreeGrafter"/>
</dbReference>
<dbReference type="InterPro" id="IPR036956">
    <property type="entry name" value="Impact_N_sf"/>
</dbReference>
<dbReference type="PANTHER" id="PTHR16301">
    <property type="entry name" value="IMPACT-RELATED"/>
    <property type="match status" value="1"/>
</dbReference>
<dbReference type="Pfam" id="PF01205">
    <property type="entry name" value="Impact_N"/>
    <property type="match status" value="1"/>
</dbReference>
<dbReference type="Proteomes" id="UP000886786">
    <property type="component" value="Unassembled WGS sequence"/>
</dbReference>
<dbReference type="EMBL" id="DVFV01000081">
    <property type="protein sequence ID" value="HIQ90847.1"/>
    <property type="molecule type" value="Genomic_DNA"/>
</dbReference>
<dbReference type="AlphaFoldDB" id="A0A9D0ZRJ0"/>
<dbReference type="GO" id="GO:0005737">
    <property type="term" value="C:cytoplasm"/>
    <property type="evidence" value="ECO:0007669"/>
    <property type="project" value="TreeGrafter"/>
</dbReference>
<comment type="caution">
    <text evidence="3">The sequence shown here is derived from an EMBL/GenBank/DDBJ whole genome shotgun (WGS) entry which is preliminary data.</text>
</comment>
<name>A0A9D0ZRJ0_9FIRM</name>
<dbReference type="PROSITE" id="PS00910">
    <property type="entry name" value="UPF0029"/>
    <property type="match status" value="1"/>
</dbReference>
<sequence length="193" mass="22093">MQTITKLETNEIIINKSKFITVITPIKEKQEIENILKNIKNKYKDATHYCFAYIIEGEEKCDDNGEPSGTAGMPILKVLKINNLTNILCIVIRYFGGIKLGAGGLIRAYSTSASEALNKCETKEIKNGFTITITFPYHNLKQIDHLLKNIKIDKSYENEITYTFDIYEEDYLKIKNILETYSVIINKKPVKLT</sequence>
<organism evidence="3 4">
    <name type="scientific">Candidatus Coprosoma intestinipullorum</name>
    <dbReference type="NCBI Taxonomy" id="2840752"/>
    <lineage>
        <taxon>Bacteria</taxon>
        <taxon>Bacillati</taxon>
        <taxon>Bacillota</taxon>
        <taxon>Bacillota incertae sedis</taxon>
        <taxon>Candidatus Coprosoma</taxon>
    </lineage>
</organism>
<evidence type="ECO:0000313" key="4">
    <source>
        <dbReference type="Proteomes" id="UP000886786"/>
    </source>
</evidence>
<evidence type="ECO:0000313" key="3">
    <source>
        <dbReference type="EMBL" id="HIQ90847.1"/>
    </source>
</evidence>
<reference evidence="3" key="2">
    <citation type="journal article" date="2021" name="PeerJ">
        <title>Extensive microbial diversity within the chicken gut microbiome revealed by metagenomics and culture.</title>
        <authorList>
            <person name="Gilroy R."/>
            <person name="Ravi A."/>
            <person name="Getino M."/>
            <person name="Pursley I."/>
            <person name="Horton D.L."/>
            <person name="Alikhan N.F."/>
            <person name="Baker D."/>
            <person name="Gharbi K."/>
            <person name="Hall N."/>
            <person name="Watson M."/>
            <person name="Adriaenssens E.M."/>
            <person name="Foster-Nyarko E."/>
            <person name="Jarju S."/>
            <person name="Secka A."/>
            <person name="Antonio M."/>
            <person name="Oren A."/>
            <person name="Chaudhuri R.R."/>
            <person name="La Ragione R."/>
            <person name="Hildebrand F."/>
            <person name="Pallen M.J."/>
        </authorList>
    </citation>
    <scope>NUCLEOTIDE SEQUENCE</scope>
    <source>
        <strain evidence="3">CHK147-3167</strain>
    </source>
</reference>
<protein>
    <submittedName>
        <fullName evidence="3">YigZ family protein</fullName>
    </submittedName>
</protein>
<dbReference type="Gene3D" id="3.30.230.30">
    <property type="entry name" value="Impact, N-terminal domain"/>
    <property type="match status" value="1"/>
</dbReference>
<evidence type="ECO:0000256" key="1">
    <source>
        <dbReference type="ARBA" id="ARBA00007665"/>
    </source>
</evidence>
<dbReference type="InterPro" id="IPR020569">
    <property type="entry name" value="UPF0029_Impact_CS"/>
</dbReference>
<reference evidence="3" key="1">
    <citation type="submission" date="2020-10" db="EMBL/GenBank/DDBJ databases">
        <authorList>
            <person name="Gilroy R."/>
        </authorList>
    </citation>
    <scope>NUCLEOTIDE SEQUENCE</scope>
    <source>
        <strain evidence="3">CHK147-3167</strain>
    </source>
</reference>
<dbReference type="PANTHER" id="PTHR16301:SF20">
    <property type="entry name" value="IMPACT FAMILY MEMBER YIGZ"/>
    <property type="match status" value="1"/>
</dbReference>
<comment type="similarity">
    <text evidence="1">Belongs to the IMPACT family.</text>
</comment>
<accession>A0A9D0ZRJ0</accession>